<accession>A0A843UXN8</accession>
<comment type="caution">
    <text evidence="1">The sequence shown here is derived from an EMBL/GenBank/DDBJ whole genome shotgun (WGS) entry which is preliminary data.</text>
</comment>
<dbReference type="InterPro" id="IPR004252">
    <property type="entry name" value="Probable_transposase_24"/>
</dbReference>
<dbReference type="AlphaFoldDB" id="A0A843UXN8"/>
<reference evidence="1" key="1">
    <citation type="submission" date="2017-07" db="EMBL/GenBank/DDBJ databases">
        <title>Taro Niue Genome Assembly and Annotation.</title>
        <authorList>
            <person name="Atibalentja N."/>
            <person name="Keating K."/>
            <person name="Fields C.J."/>
        </authorList>
    </citation>
    <scope>NUCLEOTIDE SEQUENCE</scope>
    <source>
        <strain evidence="1">Niue_2</strain>
        <tissue evidence="1">Leaf</tissue>
    </source>
</reference>
<organism evidence="1 2">
    <name type="scientific">Colocasia esculenta</name>
    <name type="common">Wild taro</name>
    <name type="synonym">Arum esculentum</name>
    <dbReference type="NCBI Taxonomy" id="4460"/>
    <lineage>
        <taxon>Eukaryota</taxon>
        <taxon>Viridiplantae</taxon>
        <taxon>Streptophyta</taxon>
        <taxon>Embryophyta</taxon>
        <taxon>Tracheophyta</taxon>
        <taxon>Spermatophyta</taxon>
        <taxon>Magnoliopsida</taxon>
        <taxon>Liliopsida</taxon>
        <taxon>Araceae</taxon>
        <taxon>Aroideae</taxon>
        <taxon>Colocasieae</taxon>
        <taxon>Colocasia</taxon>
    </lineage>
</organism>
<dbReference type="Pfam" id="PF03004">
    <property type="entry name" value="Transposase_24"/>
    <property type="match status" value="1"/>
</dbReference>
<evidence type="ECO:0000313" key="2">
    <source>
        <dbReference type="Proteomes" id="UP000652761"/>
    </source>
</evidence>
<dbReference type="EMBL" id="NMUH01001052">
    <property type="protein sequence ID" value="MQL88391.1"/>
    <property type="molecule type" value="Genomic_DNA"/>
</dbReference>
<protein>
    <submittedName>
        <fullName evidence="1">Uncharacterized protein</fullName>
    </submittedName>
</protein>
<keyword evidence="2" id="KW-1185">Reference proteome</keyword>
<proteinExistence type="predicted"/>
<evidence type="ECO:0000313" key="1">
    <source>
        <dbReference type="EMBL" id="MQL88391.1"/>
    </source>
</evidence>
<gene>
    <name evidence="1" type="ORF">Taro_020949</name>
</gene>
<name>A0A843UXN8_COLES</name>
<sequence>MGSRYLKKGRRGALLLWPARGREGGPSFISRTVEKASRDSRGTQLRDYSKQLGSYGLDGLRLGVDEEGLLGVPLSSLGYWTMHHKLERAPTFCELFDQTHKRKGTDDYVSESARRIVETYDKMMADRYVQDTPQPILDPEAWVDVEGGARKSQVYDFGDNLDSNPVLSSYASSITPWIYASSSVATPRSDGEDIRTLIWEVLS</sequence>
<dbReference type="Proteomes" id="UP000652761">
    <property type="component" value="Unassembled WGS sequence"/>
</dbReference>